<dbReference type="VEuPathDB" id="VectorBase:ACUA005325"/>
<evidence type="ECO:0000313" key="3">
    <source>
        <dbReference type="Proteomes" id="UP000075883"/>
    </source>
</evidence>
<dbReference type="EMBL" id="AXCM01001462">
    <property type="status" value="NOT_ANNOTATED_CDS"/>
    <property type="molecule type" value="Genomic_DNA"/>
</dbReference>
<feature type="compositionally biased region" description="Low complexity" evidence="1">
    <location>
        <begin position="152"/>
        <end position="161"/>
    </location>
</feature>
<dbReference type="Proteomes" id="UP000075883">
    <property type="component" value="Unassembled WGS sequence"/>
</dbReference>
<sequence>MGHRCPSDVFPFWTFRLPIRTASAPEHGDTFAFDRSLRIDQIVPRYPQSMFREFYLLRYLCICDSHKCPSAHIGKRQECGKSRSLFETEAEAAAAAATAAVVIMRNRVPADSTKRKPKNVQGGYGDTNERRTSFGGSRLKRSTETHNSIQASSGTSSKNSSTIFFPAETRSIPMVTGVIYEIDHRRRPIWNL</sequence>
<evidence type="ECO:0000313" key="2">
    <source>
        <dbReference type="EnsemblMetazoa" id="ACUA005325-PA"/>
    </source>
</evidence>
<proteinExistence type="predicted"/>
<keyword evidence="3" id="KW-1185">Reference proteome</keyword>
<organism evidence="2 3">
    <name type="scientific">Anopheles culicifacies</name>
    <dbReference type="NCBI Taxonomy" id="139723"/>
    <lineage>
        <taxon>Eukaryota</taxon>
        <taxon>Metazoa</taxon>
        <taxon>Ecdysozoa</taxon>
        <taxon>Arthropoda</taxon>
        <taxon>Hexapoda</taxon>
        <taxon>Insecta</taxon>
        <taxon>Pterygota</taxon>
        <taxon>Neoptera</taxon>
        <taxon>Endopterygota</taxon>
        <taxon>Diptera</taxon>
        <taxon>Nematocera</taxon>
        <taxon>Culicoidea</taxon>
        <taxon>Culicidae</taxon>
        <taxon>Anophelinae</taxon>
        <taxon>Anopheles</taxon>
        <taxon>culicifacies species complex</taxon>
    </lineage>
</organism>
<dbReference type="EnsemblMetazoa" id="ACUA005325-RA">
    <property type="protein sequence ID" value="ACUA005325-PA"/>
    <property type="gene ID" value="ACUA005325"/>
</dbReference>
<accession>A0A182LYY2</accession>
<reference evidence="3" key="1">
    <citation type="submission" date="2013-09" db="EMBL/GenBank/DDBJ databases">
        <title>The Genome Sequence of Anopheles culicifacies species A.</title>
        <authorList>
            <consortium name="The Broad Institute Genomics Platform"/>
            <person name="Neafsey D.E."/>
            <person name="Besansky N."/>
            <person name="Howell P."/>
            <person name="Walton C."/>
            <person name="Young S.K."/>
            <person name="Zeng Q."/>
            <person name="Gargeya S."/>
            <person name="Fitzgerald M."/>
            <person name="Haas B."/>
            <person name="Abouelleil A."/>
            <person name="Allen A.W."/>
            <person name="Alvarado L."/>
            <person name="Arachchi H.M."/>
            <person name="Berlin A.M."/>
            <person name="Chapman S.B."/>
            <person name="Gainer-Dewar J."/>
            <person name="Goldberg J."/>
            <person name="Griggs A."/>
            <person name="Gujja S."/>
            <person name="Hansen M."/>
            <person name="Howarth C."/>
            <person name="Imamovic A."/>
            <person name="Ireland A."/>
            <person name="Larimer J."/>
            <person name="McCowan C."/>
            <person name="Murphy C."/>
            <person name="Pearson M."/>
            <person name="Poon T.W."/>
            <person name="Priest M."/>
            <person name="Roberts A."/>
            <person name="Saif S."/>
            <person name="Shea T."/>
            <person name="Sisk P."/>
            <person name="Sykes S."/>
            <person name="Wortman J."/>
            <person name="Nusbaum C."/>
            <person name="Birren B."/>
        </authorList>
    </citation>
    <scope>NUCLEOTIDE SEQUENCE [LARGE SCALE GENOMIC DNA]</scope>
    <source>
        <strain evidence="3">A-37</strain>
    </source>
</reference>
<evidence type="ECO:0000256" key="1">
    <source>
        <dbReference type="SAM" id="MobiDB-lite"/>
    </source>
</evidence>
<name>A0A182LYY2_9DIPT</name>
<reference evidence="2" key="2">
    <citation type="submission" date="2020-05" db="UniProtKB">
        <authorList>
            <consortium name="EnsemblMetazoa"/>
        </authorList>
    </citation>
    <scope>IDENTIFICATION</scope>
    <source>
        <strain evidence="2">A-37</strain>
    </source>
</reference>
<protein>
    <submittedName>
        <fullName evidence="2">Uncharacterized protein</fullName>
    </submittedName>
</protein>
<dbReference type="AlphaFoldDB" id="A0A182LYY2"/>
<feature type="region of interest" description="Disordered" evidence="1">
    <location>
        <begin position="110"/>
        <end position="161"/>
    </location>
</feature>